<accession>A0AB33K7R6</accession>
<dbReference type="PRINTS" id="PR00738">
    <property type="entry name" value="GLHYDRLASE20"/>
</dbReference>
<evidence type="ECO:0000256" key="1">
    <source>
        <dbReference type="ARBA" id="ARBA00001231"/>
    </source>
</evidence>
<evidence type="ECO:0000256" key="2">
    <source>
        <dbReference type="ARBA" id="ARBA00012663"/>
    </source>
</evidence>
<name>A0AB33K7R6_9ACTN</name>
<feature type="region of interest" description="Disordered" evidence="5">
    <location>
        <begin position="187"/>
        <end position="206"/>
    </location>
</feature>
<evidence type="ECO:0000259" key="6">
    <source>
        <dbReference type="Pfam" id="PF02838"/>
    </source>
</evidence>
<dbReference type="PANTHER" id="PTHR22600:SF57">
    <property type="entry name" value="BETA-N-ACETYLHEXOSAMINIDASE"/>
    <property type="match status" value="1"/>
</dbReference>
<dbReference type="InterPro" id="IPR017853">
    <property type="entry name" value="GH"/>
</dbReference>
<dbReference type="KEGG" id="stcm:SCMC78_05830"/>
<protein>
    <recommendedName>
        <fullName evidence="2">beta-N-acetylhexosaminidase</fullName>
        <ecNumber evidence="2">3.2.1.52</ecNumber>
    </recommendedName>
</protein>
<evidence type="ECO:0000256" key="4">
    <source>
        <dbReference type="ARBA" id="ARBA00023295"/>
    </source>
</evidence>
<dbReference type="RefSeq" id="WP_408053288.1">
    <property type="nucleotide sequence ID" value="NZ_AP035884.1"/>
</dbReference>
<dbReference type="InterPro" id="IPR015882">
    <property type="entry name" value="HEX_bac_N"/>
</dbReference>
<keyword evidence="3" id="KW-0378">Hydrolase</keyword>
<organism evidence="7">
    <name type="scientific">Streptomyces sp. CMC78</name>
    <dbReference type="NCBI Taxonomy" id="3231512"/>
    <lineage>
        <taxon>Bacteria</taxon>
        <taxon>Bacillati</taxon>
        <taxon>Actinomycetota</taxon>
        <taxon>Actinomycetes</taxon>
        <taxon>Kitasatosporales</taxon>
        <taxon>Streptomycetaceae</taxon>
        <taxon>Streptomyces</taxon>
    </lineage>
</organism>
<dbReference type="Gene3D" id="3.30.379.10">
    <property type="entry name" value="Chitobiase/beta-hexosaminidase domain 2-like"/>
    <property type="match status" value="1"/>
</dbReference>
<feature type="region of interest" description="Disordered" evidence="5">
    <location>
        <begin position="1"/>
        <end position="37"/>
    </location>
</feature>
<dbReference type="PANTHER" id="PTHR22600">
    <property type="entry name" value="BETA-HEXOSAMINIDASE"/>
    <property type="match status" value="1"/>
</dbReference>
<dbReference type="InterPro" id="IPR029018">
    <property type="entry name" value="Hex-like_dom2"/>
</dbReference>
<feature type="domain" description="Beta-hexosaminidase bacterial type N-terminal" evidence="6">
    <location>
        <begin position="21"/>
        <end position="83"/>
    </location>
</feature>
<dbReference type="GO" id="GO:0004563">
    <property type="term" value="F:beta-N-acetylhexosaminidase activity"/>
    <property type="evidence" value="ECO:0007669"/>
    <property type="project" value="UniProtKB-EC"/>
</dbReference>
<dbReference type="EC" id="3.2.1.52" evidence="2"/>
<dbReference type="SUPFAM" id="SSF51445">
    <property type="entry name" value="(Trans)glycosidases"/>
    <property type="match status" value="1"/>
</dbReference>
<comment type="catalytic activity">
    <reaction evidence="1">
        <text>Hydrolysis of terminal non-reducing N-acetyl-D-hexosamine residues in N-acetyl-beta-D-hexosaminides.</text>
        <dbReference type="EC" id="3.2.1.52"/>
    </reaction>
</comment>
<dbReference type="AlphaFoldDB" id="A0AB33K7R6"/>
<dbReference type="Gene3D" id="3.20.20.80">
    <property type="entry name" value="Glycosidases"/>
    <property type="match status" value="1"/>
</dbReference>
<dbReference type="InterPro" id="IPR025705">
    <property type="entry name" value="Beta_hexosaminidase_sua/sub"/>
</dbReference>
<reference evidence="7" key="1">
    <citation type="submission" date="2024-07" db="EMBL/GenBank/DDBJ databases">
        <title>Complete genome sequences of cellulolytic bacteria, Kitasatospora sp. CMC57 and Streptomyces sp. CMC78, isolated from Japanese agricultural soil.</title>
        <authorList>
            <person name="Hashimoto T."/>
            <person name="Ito M."/>
            <person name="Iwamoto M."/>
            <person name="Fukahori D."/>
            <person name="Shoda T."/>
            <person name="Sakoda M."/>
            <person name="Morohoshi T."/>
            <person name="Mitsuboshi M."/>
            <person name="Nishizawa T."/>
        </authorList>
    </citation>
    <scope>NUCLEOTIDE SEQUENCE</scope>
    <source>
        <strain evidence="7">CMC78</strain>
    </source>
</reference>
<dbReference type="SUPFAM" id="SSF55545">
    <property type="entry name" value="beta-N-acetylhexosaminidase-like domain"/>
    <property type="match status" value="1"/>
</dbReference>
<sequence length="606" mass="66252">MPVTPFPAPRSLTTTPGGAALDAPVRTRADPALPPQGYRLRTGTGGVSIDHRDALGLRYALSTLDQLRAGHDYTATGYDIRDHPDFPVRGFLLDISRDRVPTRRTLARWIEILSLARFTQLELYTEHTYAFRDQQDVWQDASPLTADDLRWLDARCAAAGIELVANQNTFGHMERFLRHPRHLHRAENPGGFERGGVHRPPSTLEPTDDNAAFATALVAEVTREIRSRRLNIGADEPFELGRGRSARRVAEQGTGEVYFSFVTRLMAPWLEAGYTVEFWADVFADHPGLMDRVPPGAVPVVWQYDGPRLLGEVIDGDTPEARTWQRLGADLDNLREGFRSRGKLLSQAGVPFWVAPGASNWNALLGRIDNAVDNMLDAAETGRENDAEGFLLTSWGDHGHWDAPSVTFGPVVFGGAVSWSLEANRDLDIAAVLDDHVLLDGARLTGGVLTRLGRVYRDLGVPLLNGSPIARALFPDPAVPLPSLPEPEAMDRVAATLTACRTDLDAADPAAADGDVVRRELRHAVALAEFALDVLRARAAARAGTGTVPDADAIDPATARRLLRRIDPLLGEQRACWLLRSRPGGLDDSIGELDRLRHQLGTAAHA</sequence>
<dbReference type="GO" id="GO:0005975">
    <property type="term" value="P:carbohydrate metabolic process"/>
    <property type="evidence" value="ECO:0007669"/>
    <property type="project" value="InterPro"/>
</dbReference>
<evidence type="ECO:0000256" key="3">
    <source>
        <dbReference type="ARBA" id="ARBA00022801"/>
    </source>
</evidence>
<gene>
    <name evidence="7" type="ORF">SCMC78_05830</name>
</gene>
<dbReference type="Pfam" id="PF02838">
    <property type="entry name" value="Glyco_hydro_20b"/>
    <property type="match status" value="1"/>
</dbReference>
<dbReference type="EMBL" id="AP035884">
    <property type="protein sequence ID" value="BFP50776.1"/>
    <property type="molecule type" value="Genomic_DNA"/>
</dbReference>
<dbReference type="GO" id="GO:0030203">
    <property type="term" value="P:glycosaminoglycan metabolic process"/>
    <property type="evidence" value="ECO:0007669"/>
    <property type="project" value="TreeGrafter"/>
</dbReference>
<evidence type="ECO:0000313" key="7">
    <source>
        <dbReference type="EMBL" id="BFP50776.1"/>
    </source>
</evidence>
<proteinExistence type="predicted"/>
<dbReference type="GO" id="GO:0016020">
    <property type="term" value="C:membrane"/>
    <property type="evidence" value="ECO:0007669"/>
    <property type="project" value="TreeGrafter"/>
</dbReference>
<evidence type="ECO:0000256" key="5">
    <source>
        <dbReference type="SAM" id="MobiDB-lite"/>
    </source>
</evidence>
<keyword evidence="4" id="KW-0326">Glycosidase</keyword>